<feature type="chain" id="PRO_5005330517" evidence="8">
    <location>
        <begin position="20"/>
        <end position="242"/>
    </location>
</feature>
<evidence type="ECO:0000256" key="6">
    <source>
        <dbReference type="SAM" id="Coils"/>
    </source>
</evidence>
<dbReference type="InterPro" id="IPR038412">
    <property type="entry name" value="Pepsin-I3_sf"/>
</dbReference>
<feature type="signal peptide" evidence="8">
    <location>
        <begin position="1"/>
        <end position="19"/>
    </location>
</feature>
<dbReference type="InterPro" id="IPR010480">
    <property type="entry name" value="Pepsin-I3"/>
</dbReference>
<dbReference type="PANTHER" id="PTHR37969">
    <property type="entry name" value="PROTEIN CBG07421-RELATED"/>
    <property type="match status" value="1"/>
</dbReference>
<feature type="domain" description="Pepsin inhibitor-3-like repeated" evidence="9">
    <location>
        <begin position="117"/>
        <end position="187"/>
    </location>
</feature>
<evidence type="ECO:0000256" key="5">
    <source>
        <dbReference type="ARBA" id="ARBA00023157"/>
    </source>
</evidence>
<sequence length="242" mass="27186">MKFYLTVFLFFLGVSILMANPSKRFSGFGVTGVMSNFGCVVTGEKLFINGLYTRNLNESEIREMEEYKINLKKFKEDREALIAQKSKGSSKADDETSSTVVSTKDNTETIAKLEPVKKPSFCNEETTTQYIFDGCKVQGGKVYIGSTYARDLNDNEKDELKKFDAEMSKYETYVQSNLQKQIEKLFGSKLSSLFLSSKNVFDDDSSDLSNSVVDSTTTSSPGNKNDEEIKMPVPPNICTFIY</sequence>
<dbReference type="GO" id="GO:0005576">
    <property type="term" value="C:extracellular region"/>
    <property type="evidence" value="ECO:0007669"/>
    <property type="project" value="UniProtKB-SubCell"/>
</dbReference>
<name>A0A0K0G4Q0_STRVS</name>
<evidence type="ECO:0000256" key="2">
    <source>
        <dbReference type="ARBA" id="ARBA00008019"/>
    </source>
</evidence>
<feature type="compositionally biased region" description="Low complexity" evidence="7">
    <location>
        <begin position="207"/>
        <end position="220"/>
    </location>
</feature>
<keyword evidence="5" id="KW-1015">Disulfide bond</keyword>
<evidence type="ECO:0000256" key="1">
    <source>
        <dbReference type="ARBA" id="ARBA00004613"/>
    </source>
</evidence>
<proteinExistence type="inferred from homology"/>
<dbReference type="PANTHER" id="PTHR37969:SF1">
    <property type="entry name" value="PROTEIN CBG13105"/>
    <property type="match status" value="1"/>
</dbReference>
<evidence type="ECO:0000256" key="3">
    <source>
        <dbReference type="ARBA" id="ARBA00022525"/>
    </source>
</evidence>
<keyword evidence="4 8" id="KW-0732">Signal</keyword>
<dbReference type="SUPFAM" id="SSF55149">
    <property type="entry name" value="Pepsin inhibitor-3"/>
    <property type="match status" value="1"/>
</dbReference>
<keyword evidence="6" id="KW-0175">Coiled coil</keyword>
<evidence type="ECO:0000256" key="8">
    <source>
        <dbReference type="SAM" id="SignalP"/>
    </source>
</evidence>
<comment type="subcellular location">
    <subcellularLocation>
        <location evidence="1">Secreted</location>
    </subcellularLocation>
</comment>
<dbReference type="Pfam" id="PF06394">
    <property type="entry name" value="Pepsin-I3"/>
    <property type="match status" value="2"/>
</dbReference>
<dbReference type="Proteomes" id="UP000035680">
    <property type="component" value="Unassembled WGS sequence"/>
</dbReference>
<evidence type="ECO:0000256" key="4">
    <source>
        <dbReference type="ARBA" id="ARBA00022729"/>
    </source>
</evidence>
<comment type="similarity">
    <text evidence="2">Belongs to the protease inhibitor I33 family.</text>
</comment>
<evidence type="ECO:0000259" key="9">
    <source>
        <dbReference type="Pfam" id="PF06394"/>
    </source>
</evidence>
<keyword evidence="3" id="KW-0964">Secreted</keyword>
<feature type="domain" description="Pepsin inhibitor-3-like repeated" evidence="9">
    <location>
        <begin position="22"/>
        <end position="88"/>
    </location>
</feature>
<dbReference type="AlphaFoldDB" id="A0A0K0G4Q0"/>
<organism evidence="10 11">
    <name type="scientific">Strongyloides venezuelensis</name>
    <name type="common">Threadworm</name>
    <dbReference type="NCBI Taxonomy" id="75913"/>
    <lineage>
        <taxon>Eukaryota</taxon>
        <taxon>Metazoa</taxon>
        <taxon>Ecdysozoa</taxon>
        <taxon>Nematoda</taxon>
        <taxon>Chromadorea</taxon>
        <taxon>Rhabditida</taxon>
        <taxon>Tylenchina</taxon>
        <taxon>Panagrolaimomorpha</taxon>
        <taxon>Strongyloidoidea</taxon>
        <taxon>Strongyloididae</taxon>
        <taxon>Strongyloides</taxon>
    </lineage>
</organism>
<feature type="coiled-coil region" evidence="6">
    <location>
        <begin position="57"/>
        <end position="84"/>
    </location>
</feature>
<keyword evidence="10" id="KW-1185">Reference proteome</keyword>
<dbReference type="InterPro" id="IPR051901">
    <property type="entry name" value="Protease_Inhibitor_I33"/>
</dbReference>
<feature type="region of interest" description="Disordered" evidence="7">
    <location>
        <begin position="203"/>
        <end position="231"/>
    </location>
</feature>
<evidence type="ECO:0000313" key="11">
    <source>
        <dbReference type="WBParaSite" id="SVE_1971100.1"/>
    </source>
</evidence>
<protein>
    <submittedName>
        <fullName evidence="11">Merozoite surface protein 7 (MSP7)</fullName>
    </submittedName>
</protein>
<evidence type="ECO:0000313" key="10">
    <source>
        <dbReference type="Proteomes" id="UP000035680"/>
    </source>
</evidence>
<reference evidence="10" key="1">
    <citation type="submission" date="2014-07" db="EMBL/GenBank/DDBJ databases">
        <authorList>
            <person name="Martin A.A"/>
            <person name="De Silva N."/>
        </authorList>
    </citation>
    <scope>NUCLEOTIDE SEQUENCE</scope>
</reference>
<dbReference type="Gene3D" id="3.30.1120.50">
    <property type="entry name" value="Pepsin inhibitor-3"/>
    <property type="match status" value="2"/>
</dbReference>
<accession>A0A0K0G4Q0</accession>
<dbReference type="WBParaSite" id="SVE_1971100.1">
    <property type="protein sequence ID" value="SVE_1971100.1"/>
    <property type="gene ID" value="SVE_1971100"/>
</dbReference>
<evidence type="ECO:0000256" key="7">
    <source>
        <dbReference type="SAM" id="MobiDB-lite"/>
    </source>
</evidence>
<reference evidence="11" key="2">
    <citation type="submission" date="2015-08" db="UniProtKB">
        <authorList>
            <consortium name="WormBaseParasite"/>
        </authorList>
    </citation>
    <scope>IDENTIFICATION</scope>
</reference>